<comment type="caution">
    <text evidence="1">The sequence shown here is derived from an EMBL/GenBank/DDBJ whole genome shotgun (WGS) entry which is preliminary data.</text>
</comment>
<proteinExistence type="predicted"/>
<protein>
    <submittedName>
        <fullName evidence="1">Uncharacterized protein</fullName>
    </submittedName>
</protein>
<evidence type="ECO:0000313" key="2">
    <source>
        <dbReference type="Proteomes" id="UP000324800"/>
    </source>
</evidence>
<sequence length="259" mass="29341">MQSFEYESFAQRLGISFGGLDKSLTVSSELAAIANPELYVFGDRICKLFPMFQNAAQFMKLRSVKRKLVSVNNEAQYLIYIQIAPPQPYLQDYDLWSVKQFVNDELVIDIRQLEFYYTIAIAPPDPGWVQLQSVNITQFKLKDPSQIQAKILPPSELVLQQDSNQVLSIVKAASSYSSANIAPPLLTLLLPENVDPLIVAVYEPMLYHQYPGKMNIAPPLSASHFSNITLSDIMHLLFNPFEEIKIPPPPHLVFMHQTN</sequence>
<name>A0A5J4TE00_9EUKA</name>
<dbReference type="Proteomes" id="UP000324800">
    <property type="component" value="Unassembled WGS sequence"/>
</dbReference>
<gene>
    <name evidence="1" type="ORF">EZS28_048271</name>
</gene>
<organism evidence="1 2">
    <name type="scientific">Streblomastix strix</name>
    <dbReference type="NCBI Taxonomy" id="222440"/>
    <lineage>
        <taxon>Eukaryota</taxon>
        <taxon>Metamonada</taxon>
        <taxon>Preaxostyla</taxon>
        <taxon>Oxymonadida</taxon>
        <taxon>Streblomastigidae</taxon>
        <taxon>Streblomastix</taxon>
    </lineage>
</organism>
<dbReference type="EMBL" id="SNRW01033373">
    <property type="protein sequence ID" value="KAA6356202.1"/>
    <property type="molecule type" value="Genomic_DNA"/>
</dbReference>
<evidence type="ECO:0000313" key="1">
    <source>
        <dbReference type="EMBL" id="KAA6356202.1"/>
    </source>
</evidence>
<feature type="non-terminal residue" evidence="1">
    <location>
        <position position="259"/>
    </location>
</feature>
<reference evidence="1 2" key="1">
    <citation type="submission" date="2019-03" db="EMBL/GenBank/DDBJ databases">
        <title>Single cell metagenomics reveals metabolic interactions within the superorganism composed of flagellate Streblomastix strix and complex community of Bacteroidetes bacteria on its surface.</title>
        <authorList>
            <person name="Treitli S.C."/>
            <person name="Kolisko M."/>
            <person name="Husnik F."/>
            <person name="Keeling P."/>
            <person name="Hampl V."/>
        </authorList>
    </citation>
    <scope>NUCLEOTIDE SEQUENCE [LARGE SCALE GENOMIC DNA]</scope>
    <source>
        <strain evidence="1">ST1C</strain>
    </source>
</reference>
<accession>A0A5J4TE00</accession>
<dbReference type="AlphaFoldDB" id="A0A5J4TE00"/>